<protein>
    <recommendedName>
        <fullName evidence="3">Phage tail protein</fullName>
    </recommendedName>
</protein>
<dbReference type="Proteomes" id="UP001629288">
    <property type="component" value="Unassembled WGS sequence"/>
</dbReference>
<comment type="caution">
    <text evidence="1">The sequence shown here is derived from an EMBL/GenBank/DDBJ whole genome shotgun (WGS) entry which is preliminary data.</text>
</comment>
<evidence type="ECO:0008006" key="3">
    <source>
        <dbReference type="Google" id="ProtNLM"/>
    </source>
</evidence>
<keyword evidence="2" id="KW-1185">Reference proteome</keyword>
<gene>
    <name evidence="1" type="ORF">PQR00_34090</name>
</gene>
<reference evidence="1 2" key="1">
    <citation type="journal article" date="2024" name="Chem. Sci.">
        <title>Discovery of megapolipeptins by genome mining of a Burkholderiales bacteria collection.</title>
        <authorList>
            <person name="Paulo B.S."/>
            <person name="Recchia M.J.J."/>
            <person name="Lee S."/>
            <person name="Fergusson C.H."/>
            <person name="Romanowski S.B."/>
            <person name="Hernandez A."/>
            <person name="Krull N."/>
            <person name="Liu D.Y."/>
            <person name="Cavanagh H."/>
            <person name="Bos A."/>
            <person name="Gray C.A."/>
            <person name="Murphy B.T."/>
            <person name="Linington R.G."/>
            <person name="Eustaquio A.S."/>
        </authorList>
    </citation>
    <scope>NUCLEOTIDE SEQUENCE [LARGE SCALE GENOMIC DNA]</scope>
    <source>
        <strain evidence="1 2">RL17-379-BIB-C</strain>
    </source>
</reference>
<proteinExistence type="predicted"/>
<evidence type="ECO:0000313" key="1">
    <source>
        <dbReference type="EMBL" id="MFM0448614.1"/>
    </source>
</evidence>
<name>A0ABW9CD29_9BURK</name>
<dbReference type="EMBL" id="JAQQDH010000030">
    <property type="protein sequence ID" value="MFM0448614.1"/>
    <property type="molecule type" value="Genomic_DNA"/>
</dbReference>
<evidence type="ECO:0000313" key="2">
    <source>
        <dbReference type="Proteomes" id="UP001629288"/>
    </source>
</evidence>
<accession>A0ABW9CD29</accession>
<sequence>MSYAYSNNGLSFRAVADGYVAESGEVAFDDVATAEQLKAAFPQYTGHEATIEWAAHQASAMTALNESDTTVLRCYESAVPVPAAWVAYRKALRAIAGAASGDATQALPTKPAYPAGT</sequence>
<dbReference type="RefSeq" id="WP_408131885.1">
    <property type="nucleotide sequence ID" value="NZ_JAQQDH010000030.1"/>
</dbReference>
<organism evidence="1 2">
    <name type="scientific">Paraburkholderia strydomiana</name>
    <dbReference type="NCBI Taxonomy" id="1245417"/>
    <lineage>
        <taxon>Bacteria</taxon>
        <taxon>Pseudomonadati</taxon>
        <taxon>Pseudomonadota</taxon>
        <taxon>Betaproteobacteria</taxon>
        <taxon>Burkholderiales</taxon>
        <taxon>Burkholderiaceae</taxon>
        <taxon>Paraburkholderia</taxon>
    </lineage>
</organism>